<dbReference type="Proteomes" id="UP001430360">
    <property type="component" value="Unassembled WGS sequence"/>
</dbReference>
<evidence type="ECO:0000313" key="4">
    <source>
        <dbReference type="Proteomes" id="UP001430360"/>
    </source>
</evidence>
<protein>
    <recommendedName>
        <fullName evidence="5">Secreted protein</fullName>
    </recommendedName>
</protein>
<accession>A0ABS8UIV2</accession>
<evidence type="ECO:0008006" key="5">
    <source>
        <dbReference type="Google" id="ProtNLM"/>
    </source>
</evidence>
<feature type="signal peptide" evidence="2">
    <location>
        <begin position="1"/>
        <end position="20"/>
    </location>
</feature>
<sequence length="91" mass="9375">MSARLMVCLLMLGASLPVFARDALTDTAADTPCPPAANAPQSEPSLDTANVRRAPAAGSASKVRPAVTGGGETEGPARGPRWHSFLPGMFR</sequence>
<keyword evidence="2" id="KW-0732">Signal</keyword>
<evidence type="ECO:0000256" key="2">
    <source>
        <dbReference type="SAM" id="SignalP"/>
    </source>
</evidence>
<comment type="caution">
    <text evidence="3">The sequence shown here is derived from an EMBL/GenBank/DDBJ whole genome shotgun (WGS) entry which is preliminary data.</text>
</comment>
<reference evidence="3" key="1">
    <citation type="submission" date="2021-12" db="EMBL/GenBank/DDBJ databases">
        <authorList>
            <person name="Ulrich A."/>
        </authorList>
    </citation>
    <scope>NUCLEOTIDE SEQUENCE</scope>
    <source>
        <strain evidence="3">A1P009</strain>
    </source>
</reference>
<name>A0ABS8UIV2_9GAMM</name>
<evidence type="ECO:0000256" key="1">
    <source>
        <dbReference type="SAM" id="MobiDB-lite"/>
    </source>
</evidence>
<gene>
    <name evidence="3" type="ORF">LTT95_17110</name>
</gene>
<feature type="region of interest" description="Disordered" evidence="1">
    <location>
        <begin position="27"/>
        <end position="91"/>
    </location>
</feature>
<feature type="chain" id="PRO_5045207499" description="Secreted protein" evidence="2">
    <location>
        <begin position="21"/>
        <end position="91"/>
    </location>
</feature>
<dbReference type="EMBL" id="JAJQKU010000007">
    <property type="protein sequence ID" value="MCD9098659.1"/>
    <property type="molecule type" value="Genomic_DNA"/>
</dbReference>
<organism evidence="3 4">
    <name type="scientific">Luteimonas fraxinea</name>
    <dbReference type="NCBI Taxonomy" id="2901869"/>
    <lineage>
        <taxon>Bacteria</taxon>
        <taxon>Pseudomonadati</taxon>
        <taxon>Pseudomonadota</taxon>
        <taxon>Gammaproteobacteria</taxon>
        <taxon>Lysobacterales</taxon>
        <taxon>Lysobacteraceae</taxon>
        <taxon>Luteimonas</taxon>
    </lineage>
</organism>
<keyword evidence="4" id="KW-1185">Reference proteome</keyword>
<dbReference type="RefSeq" id="WP_232138015.1">
    <property type="nucleotide sequence ID" value="NZ_CP089507.1"/>
</dbReference>
<reference evidence="3" key="2">
    <citation type="journal article" date="2022" name="Syst. Appl. Microbiol.">
        <title>Physiological and genomic characterisation of Luteimonas fraxinea sp. nov., a bacterial species associated with trees tolerant to ash dieback.</title>
        <authorList>
            <person name="Ulrich K."/>
            <person name="Becker R."/>
            <person name="Behrendt U."/>
            <person name="Kube M."/>
            <person name="Schneck V."/>
            <person name="Ulrich A."/>
        </authorList>
    </citation>
    <scope>NUCLEOTIDE SEQUENCE</scope>
    <source>
        <strain evidence="3">A1P009</strain>
    </source>
</reference>
<evidence type="ECO:0000313" key="3">
    <source>
        <dbReference type="EMBL" id="MCD9098659.1"/>
    </source>
</evidence>
<proteinExistence type="predicted"/>